<sequence length="86" mass="10095">AQNVLFSGTRLLTFGYTIAYYDHILELSQDSNSILYKRDVQNVDCQDDGAAYRLFCSSFLKQISDQNFYVDKTKMRFGYKFSIFFN</sequence>
<name>A0ACA9RFG4_9GLOM</name>
<proteinExistence type="predicted"/>
<protein>
    <submittedName>
        <fullName evidence="1">7069_t:CDS:1</fullName>
    </submittedName>
</protein>
<dbReference type="EMBL" id="CAJVQC010051873">
    <property type="protein sequence ID" value="CAG8790884.1"/>
    <property type="molecule type" value="Genomic_DNA"/>
</dbReference>
<evidence type="ECO:0000313" key="2">
    <source>
        <dbReference type="Proteomes" id="UP000789920"/>
    </source>
</evidence>
<evidence type="ECO:0000313" key="1">
    <source>
        <dbReference type="EMBL" id="CAG8790884.1"/>
    </source>
</evidence>
<dbReference type="Proteomes" id="UP000789920">
    <property type="component" value="Unassembled WGS sequence"/>
</dbReference>
<accession>A0ACA9RFG4</accession>
<organism evidence="1 2">
    <name type="scientific">Racocetra persica</name>
    <dbReference type="NCBI Taxonomy" id="160502"/>
    <lineage>
        <taxon>Eukaryota</taxon>
        <taxon>Fungi</taxon>
        <taxon>Fungi incertae sedis</taxon>
        <taxon>Mucoromycota</taxon>
        <taxon>Glomeromycotina</taxon>
        <taxon>Glomeromycetes</taxon>
        <taxon>Diversisporales</taxon>
        <taxon>Gigasporaceae</taxon>
        <taxon>Racocetra</taxon>
    </lineage>
</organism>
<reference evidence="1" key="1">
    <citation type="submission" date="2021-06" db="EMBL/GenBank/DDBJ databases">
        <authorList>
            <person name="Kallberg Y."/>
            <person name="Tangrot J."/>
            <person name="Rosling A."/>
        </authorList>
    </citation>
    <scope>NUCLEOTIDE SEQUENCE</scope>
    <source>
        <strain evidence="1">MA461A</strain>
    </source>
</reference>
<comment type="caution">
    <text evidence="1">The sequence shown here is derived from an EMBL/GenBank/DDBJ whole genome shotgun (WGS) entry which is preliminary data.</text>
</comment>
<gene>
    <name evidence="1" type="ORF">RPERSI_LOCUS19130</name>
</gene>
<keyword evidence="2" id="KW-1185">Reference proteome</keyword>
<feature type="non-terminal residue" evidence="1">
    <location>
        <position position="1"/>
    </location>
</feature>